<keyword evidence="4 10" id="KW-0560">Oxidoreductase</keyword>
<dbReference type="Pfam" id="PF00067">
    <property type="entry name" value="p450"/>
    <property type="match status" value="1"/>
</dbReference>
<dbReference type="OrthoDB" id="1372046at2759"/>
<accession>A0A9D4TZ80</accession>
<keyword evidence="12" id="KW-1185">Reference proteome</keyword>
<evidence type="ECO:0000256" key="10">
    <source>
        <dbReference type="RuleBase" id="RU000461"/>
    </source>
</evidence>
<dbReference type="PRINTS" id="PR00385">
    <property type="entry name" value="P450"/>
</dbReference>
<evidence type="ECO:0000313" key="11">
    <source>
        <dbReference type="EMBL" id="KAI3438432.1"/>
    </source>
</evidence>
<keyword evidence="9 10" id="KW-0349">Heme</keyword>
<protein>
    <recommendedName>
        <fullName evidence="6">sterol 22-desaturase</fullName>
        <ecNumber evidence="6">1.14.19.41</ecNumber>
    </recommendedName>
    <alternativeName>
        <fullName evidence="7">C-22 sterol desaturase</fullName>
    </alternativeName>
</protein>
<evidence type="ECO:0000256" key="2">
    <source>
        <dbReference type="ARBA" id="ARBA00010617"/>
    </source>
</evidence>
<evidence type="ECO:0000256" key="3">
    <source>
        <dbReference type="ARBA" id="ARBA00022723"/>
    </source>
</evidence>
<evidence type="ECO:0000256" key="7">
    <source>
        <dbReference type="ARBA" id="ARBA00041546"/>
    </source>
</evidence>
<dbReference type="PANTHER" id="PTHR24286:SF228">
    <property type="entry name" value="C-22 STEROL DESATURASE ERG5"/>
    <property type="match status" value="1"/>
</dbReference>
<dbReference type="PRINTS" id="PR00465">
    <property type="entry name" value="EP450IV"/>
</dbReference>
<keyword evidence="5 9" id="KW-0408">Iron</keyword>
<gene>
    <name evidence="11" type="ORF">D9Q98_000863</name>
</gene>
<comment type="similarity">
    <text evidence="2 10">Belongs to the cytochrome P450 family.</text>
</comment>
<evidence type="ECO:0000313" key="12">
    <source>
        <dbReference type="Proteomes" id="UP001055712"/>
    </source>
</evidence>
<dbReference type="InterPro" id="IPR017972">
    <property type="entry name" value="Cyt_P450_CS"/>
</dbReference>
<keyword evidence="10" id="KW-0503">Monooxygenase</keyword>
<dbReference type="PROSITE" id="PS00086">
    <property type="entry name" value="CYTOCHROME_P450"/>
    <property type="match status" value="1"/>
</dbReference>
<dbReference type="PANTHER" id="PTHR24286">
    <property type="entry name" value="CYTOCHROME P450 26"/>
    <property type="match status" value="1"/>
</dbReference>
<feature type="binding site" description="axial binding residue" evidence="9">
    <location>
        <position position="477"/>
    </location>
    <ligand>
        <name>heme</name>
        <dbReference type="ChEBI" id="CHEBI:30413"/>
    </ligand>
    <ligandPart>
        <name>Fe</name>
        <dbReference type="ChEBI" id="CHEBI:18248"/>
    </ligandPart>
</feature>
<dbReference type="GO" id="GO:0020037">
    <property type="term" value="F:heme binding"/>
    <property type="evidence" value="ECO:0007669"/>
    <property type="project" value="InterPro"/>
</dbReference>
<dbReference type="GO" id="GO:0000249">
    <property type="term" value="F:C-22 sterol desaturase (NADPH) activity"/>
    <property type="evidence" value="ECO:0007669"/>
    <property type="project" value="UniProtKB-EC"/>
</dbReference>
<dbReference type="InterPro" id="IPR002403">
    <property type="entry name" value="Cyt_P450_E_grp-IV"/>
</dbReference>
<evidence type="ECO:0000256" key="6">
    <source>
        <dbReference type="ARBA" id="ARBA00039038"/>
    </source>
</evidence>
<dbReference type="Gene3D" id="1.10.630.10">
    <property type="entry name" value="Cytochrome P450"/>
    <property type="match status" value="1"/>
</dbReference>
<evidence type="ECO:0000256" key="8">
    <source>
        <dbReference type="ARBA" id="ARBA00047463"/>
    </source>
</evidence>
<proteinExistence type="inferred from homology"/>
<evidence type="ECO:0000256" key="5">
    <source>
        <dbReference type="ARBA" id="ARBA00023004"/>
    </source>
</evidence>
<dbReference type="GO" id="GO:0005506">
    <property type="term" value="F:iron ion binding"/>
    <property type="evidence" value="ECO:0007669"/>
    <property type="project" value="InterPro"/>
</dbReference>
<evidence type="ECO:0000256" key="4">
    <source>
        <dbReference type="ARBA" id="ARBA00023002"/>
    </source>
</evidence>
<dbReference type="SUPFAM" id="SSF48264">
    <property type="entry name" value="Cytochrome P450"/>
    <property type="match status" value="1"/>
</dbReference>
<dbReference type="GO" id="GO:0004497">
    <property type="term" value="F:monooxygenase activity"/>
    <property type="evidence" value="ECO:0007669"/>
    <property type="project" value="UniProtKB-KW"/>
</dbReference>
<comment type="caution">
    <text evidence="11">The sequence shown here is derived from an EMBL/GenBank/DDBJ whole genome shotgun (WGS) entry which is preliminary data.</text>
</comment>
<dbReference type="EMBL" id="SIDB01000001">
    <property type="protein sequence ID" value="KAI3438432.1"/>
    <property type="molecule type" value="Genomic_DNA"/>
</dbReference>
<dbReference type="EC" id="1.14.19.41" evidence="6"/>
<dbReference type="GO" id="GO:0016125">
    <property type="term" value="P:sterol metabolic process"/>
    <property type="evidence" value="ECO:0007669"/>
    <property type="project" value="TreeGrafter"/>
</dbReference>
<dbReference type="InterPro" id="IPR036396">
    <property type="entry name" value="Cyt_P450_sf"/>
</dbReference>
<keyword evidence="3 9" id="KW-0479">Metal-binding</keyword>
<dbReference type="CDD" id="cd11082">
    <property type="entry name" value="CYP61_CYP710"/>
    <property type="match status" value="1"/>
</dbReference>
<reference evidence="11" key="1">
    <citation type="journal article" date="2019" name="Plant J.">
        <title>Chlorella vulgaris genome assembly and annotation reveals the molecular basis for metabolic acclimation to high light conditions.</title>
        <authorList>
            <person name="Cecchin M."/>
            <person name="Marcolungo L."/>
            <person name="Rossato M."/>
            <person name="Girolomoni L."/>
            <person name="Cosentino E."/>
            <person name="Cuine S."/>
            <person name="Li-Beisson Y."/>
            <person name="Delledonne M."/>
            <person name="Ballottari M."/>
        </authorList>
    </citation>
    <scope>NUCLEOTIDE SEQUENCE</scope>
    <source>
        <strain evidence="11">211/11P</strain>
    </source>
</reference>
<comment type="catalytic activity">
    <reaction evidence="8">
        <text>5-dehydroepisterol + NADPH + O2 + H(+) = ergosta-5,7,22,24(28)-tetraen-3beta-ol + NADP(+) + 2 H2O</text>
        <dbReference type="Rhea" id="RHEA:33467"/>
        <dbReference type="ChEBI" id="CHEBI:15377"/>
        <dbReference type="ChEBI" id="CHEBI:15378"/>
        <dbReference type="ChEBI" id="CHEBI:15379"/>
        <dbReference type="ChEBI" id="CHEBI:18249"/>
        <dbReference type="ChEBI" id="CHEBI:52972"/>
        <dbReference type="ChEBI" id="CHEBI:57783"/>
        <dbReference type="ChEBI" id="CHEBI:58349"/>
        <dbReference type="EC" id="1.14.19.41"/>
    </reaction>
</comment>
<dbReference type="AlphaFoldDB" id="A0A9D4TZ80"/>
<dbReference type="Proteomes" id="UP001055712">
    <property type="component" value="Unassembled WGS sequence"/>
</dbReference>
<reference evidence="11" key="2">
    <citation type="submission" date="2020-11" db="EMBL/GenBank/DDBJ databases">
        <authorList>
            <person name="Cecchin M."/>
            <person name="Marcolungo L."/>
            <person name="Rossato M."/>
            <person name="Girolomoni L."/>
            <person name="Cosentino E."/>
            <person name="Cuine S."/>
            <person name="Li-Beisson Y."/>
            <person name="Delledonne M."/>
            <person name="Ballottari M."/>
        </authorList>
    </citation>
    <scope>NUCLEOTIDE SEQUENCE</scope>
    <source>
        <strain evidence="11">211/11P</strain>
        <tissue evidence="11">Whole cell</tissue>
    </source>
</reference>
<name>A0A9D4TZ80_CHLVU</name>
<sequence length="533" mass="59351">MALNGTGGLEADSVGSAATGVPLLDGLVGLAGGGSAITASSLLLYASAATGAYALWEQLRFRMARQRKDGKLVPGPDRVTPFIGGLVEMVLDPFSFWEKQKDACNVSSPGYSYNSLAGKMIMTVTDADKCRELMAVNDPQRMLMVLHPSAKTILGANNLAFMHGPGHKAIRKSFLSLFTRKALSTYTQAQDGVIRSHLARWLQLEPGTREIREHCRDLNQATSQDVFLGPYLDDPLVRATFSQSYTDMTDGFLAFPVCLPGTAVWRARKGRLYIFKVLKMAATRAREHIKGGNEPRCLMDFWAQKCLEEIAEAEAEGLPPPDHTTVARMADAMIDFLFASQDASTASLVWCLTLMADHPDMLQRVREEQLRLRPDPSHQISAEVLGEMTYTRQVVKEILRYRAPAPMVPQMAYTDYPLTPEYSIPRGTLVFPSINAANMQGFPDAQRFDPDRMSPERKEDITHAKNFLTFGYGPHYCVGKEYAINQLVLFLAITALECDWTRTRTPESDKMKYLPTIYPHDSLIFIKPRLPAQ</sequence>
<evidence type="ECO:0000256" key="9">
    <source>
        <dbReference type="PIRSR" id="PIRSR602403-1"/>
    </source>
</evidence>
<comment type="cofactor">
    <cofactor evidence="1 9">
        <name>heme</name>
        <dbReference type="ChEBI" id="CHEBI:30413"/>
    </cofactor>
</comment>
<organism evidence="11 12">
    <name type="scientific">Chlorella vulgaris</name>
    <name type="common">Green alga</name>
    <dbReference type="NCBI Taxonomy" id="3077"/>
    <lineage>
        <taxon>Eukaryota</taxon>
        <taxon>Viridiplantae</taxon>
        <taxon>Chlorophyta</taxon>
        <taxon>core chlorophytes</taxon>
        <taxon>Trebouxiophyceae</taxon>
        <taxon>Chlorellales</taxon>
        <taxon>Chlorellaceae</taxon>
        <taxon>Chlorella clade</taxon>
        <taxon>Chlorella</taxon>
    </lineage>
</organism>
<dbReference type="InterPro" id="IPR001128">
    <property type="entry name" value="Cyt_P450"/>
</dbReference>
<evidence type="ECO:0000256" key="1">
    <source>
        <dbReference type="ARBA" id="ARBA00001971"/>
    </source>
</evidence>